<comment type="similarity">
    <text evidence="2">Belongs to the FPP/GGPP synthase family.</text>
</comment>
<dbReference type="PANTHER" id="PTHR43281:SF1">
    <property type="entry name" value="FARNESYL DIPHOSPHATE SYNTHASE"/>
    <property type="match status" value="1"/>
</dbReference>
<keyword evidence="4" id="KW-0479">Metal-binding</keyword>
<dbReference type="FunFam" id="1.10.600.10:FF:000001">
    <property type="entry name" value="Geranylgeranyl diphosphate synthase"/>
    <property type="match status" value="1"/>
</dbReference>
<name>A0A381TA64_9ZZZZ</name>
<sequence length="277" mass="28629">MHYSVTAGGKRFRPVLTLAAADAIDSTSAVGSSRALALPFACAIELIHTYSLVHDDLPAMDNDTLRRGRPTAHVIFGDGLAILSGDGLLTEAFTIMAKTGSREDAEVMGRRLRAIGAVAEAAGAAGMVGGQAIDLEASGLNKQLASGPTTQLDADALLDMHERKTGALIKAAAVSGAIIAGGSDAAVNAIRIYAQNLGLAFQIVDDILDVEGAAPDLGKTAGKDAAAGKPTYPSLYGVEASRNHAAEAANRARDALRETGLESRLTQIVDWVVSRTR</sequence>
<dbReference type="EMBL" id="UINC01004180">
    <property type="protein sequence ID" value="SVA12411.1"/>
    <property type="molecule type" value="Genomic_DNA"/>
</dbReference>
<dbReference type="SUPFAM" id="SSF48576">
    <property type="entry name" value="Terpenoid synthases"/>
    <property type="match status" value="1"/>
</dbReference>
<comment type="cofactor">
    <cofactor evidence="1">
        <name>Mg(2+)</name>
        <dbReference type="ChEBI" id="CHEBI:18420"/>
    </cofactor>
</comment>
<accession>A0A381TA64</accession>
<dbReference type="Gene3D" id="1.10.600.10">
    <property type="entry name" value="Farnesyl Diphosphate Synthase"/>
    <property type="match status" value="1"/>
</dbReference>
<evidence type="ECO:0000256" key="3">
    <source>
        <dbReference type="ARBA" id="ARBA00022679"/>
    </source>
</evidence>
<reference evidence="7" key="1">
    <citation type="submission" date="2018-05" db="EMBL/GenBank/DDBJ databases">
        <authorList>
            <person name="Lanie J.A."/>
            <person name="Ng W.-L."/>
            <person name="Kazmierczak K.M."/>
            <person name="Andrzejewski T.M."/>
            <person name="Davidsen T.M."/>
            <person name="Wayne K.J."/>
            <person name="Tettelin H."/>
            <person name="Glass J.I."/>
            <person name="Rusch D."/>
            <person name="Podicherti R."/>
            <person name="Tsui H.-C.T."/>
            <person name="Winkler M.E."/>
        </authorList>
    </citation>
    <scope>NUCLEOTIDE SEQUENCE</scope>
</reference>
<dbReference type="Pfam" id="PF00348">
    <property type="entry name" value="polyprenyl_synt"/>
    <property type="match status" value="1"/>
</dbReference>
<dbReference type="GO" id="GO:0004659">
    <property type="term" value="F:prenyltransferase activity"/>
    <property type="evidence" value="ECO:0007669"/>
    <property type="project" value="InterPro"/>
</dbReference>
<dbReference type="InterPro" id="IPR008949">
    <property type="entry name" value="Isoprenoid_synthase_dom_sf"/>
</dbReference>
<evidence type="ECO:0000313" key="7">
    <source>
        <dbReference type="EMBL" id="SVA12411.1"/>
    </source>
</evidence>
<keyword evidence="5" id="KW-0460">Magnesium</keyword>
<dbReference type="InterPro" id="IPR053378">
    <property type="entry name" value="Prenyl_diphosphate_synthase"/>
</dbReference>
<gene>
    <name evidence="7" type="ORF">METZ01_LOCUS65265</name>
</gene>
<dbReference type="InterPro" id="IPR000092">
    <property type="entry name" value="Polyprenyl_synt"/>
</dbReference>
<organism evidence="7">
    <name type="scientific">marine metagenome</name>
    <dbReference type="NCBI Taxonomy" id="408172"/>
    <lineage>
        <taxon>unclassified sequences</taxon>
        <taxon>metagenomes</taxon>
        <taxon>ecological metagenomes</taxon>
    </lineage>
</organism>
<evidence type="ECO:0008006" key="8">
    <source>
        <dbReference type="Google" id="ProtNLM"/>
    </source>
</evidence>
<dbReference type="PROSITE" id="PS00444">
    <property type="entry name" value="POLYPRENYL_SYNTHASE_2"/>
    <property type="match status" value="1"/>
</dbReference>
<dbReference type="GO" id="GO:0008299">
    <property type="term" value="P:isoprenoid biosynthetic process"/>
    <property type="evidence" value="ECO:0007669"/>
    <property type="project" value="UniProtKB-KW"/>
</dbReference>
<dbReference type="PROSITE" id="PS00723">
    <property type="entry name" value="POLYPRENYL_SYNTHASE_1"/>
    <property type="match status" value="1"/>
</dbReference>
<dbReference type="NCBIfam" id="NF045485">
    <property type="entry name" value="FPPsyn"/>
    <property type="match status" value="1"/>
</dbReference>
<protein>
    <recommendedName>
        <fullName evidence="8">Polyprenyl synthetase</fullName>
    </recommendedName>
</protein>
<evidence type="ECO:0000256" key="5">
    <source>
        <dbReference type="ARBA" id="ARBA00022842"/>
    </source>
</evidence>
<dbReference type="SFLD" id="SFLDG01017">
    <property type="entry name" value="Polyprenyl_Transferase_Like"/>
    <property type="match status" value="1"/>
</dbReference>
<proteinExistence type="inferred from homology"/>
<dbReference type="SFLD" id="SFLDS00005">
    <property type="entry name" value="Isoprenoid_Synthase_Type_I"/>
    <property type="match status" value="1"/>
</dbReference>
<evidence type="ECO:0000256" key="4">
    <source>
        <dbReference type="ARBA" id="ARBA00022723"/>
    </source>
</evidence>
<evidence type="ECO:0000256" key="1">
    <source>
        <dbReference type="ARBA" id="ARBA00001946"/>
    </source>
</evidence>
<evidence type="ECO:0000256" key="6">
    <source>
        <dbReference type="ARBA" id="ARBA00023229"/>
    </source>
</evidence>
<dbReference type="InterPro" id="IPR033749">
    <property type="entry name" value="Polyprenyl_synt_CS"/>
</dbReference>
<dbReference type="PANTHER" id="PTHR43281">
    <property type="entry name" value="FARNESYL DIPHOSPHATE SYNTHASE"/>
    <property type="match status" value="1"/>
</dbReference>
<keyword evidence="3" id="KW-0808">Transferase</keyword>
<keyword evidence="6" id="KW-0414">Isoprene biosynthesis</keyword>
<dbReference type="GO" id="GO:0005737">
    <property type="term" value="C:cytoplasm"/>
    <property type="evidence" value="ECO:0007669"/>
    <property type="project" value="UniProtKB-ARBA"/>
</dbReference>
<evidence type="ECO:0000256" key="2">
    <source>
        <dbReference type="ARBA" id="ARBA00006706"/>
    </source>
</evidence>
<dbReference type="AlphaFoldDB" id="A0A381TA64"/>
<dbReference type="GO" id="GO:0046872">
    <property type="term" value="F:metal ion binding"/>
    <property type="evidence" value="ECO:0007669"/>
    <property type="project" value="UniProtKB-KW"/>
</dbReference>
<dbReference type="CDD" id="cd00685">
    <property type="entry name" value="Trans_IPPS_HT"/>
    <property type="match status" value="1"/>
</dbReference>